<keyword evidence="1" id="KW-0812">Transmembrane</keyword>
<keyword evidence="1" id="KW-1133">Transmembrane helix</keyword>
<reference evidence="2" key="2">
    <citation type="journal article" date="2021" name="PeerJ">
        <title>Extensive microbial diversity within the chicken gut microbiome revealed by metagenomics and culture.</title>
        <authorList>
            <person name="Gilroy R."/>
            <person name="Ravi A."/>
            <person name="Getino M."/>
            <person name="Pursley I."/>
            <person name="Horton D.L."/>
            <person name="Alikhan N.F."/>
            <person name="Baker D."/>
            <person name="Gharbi K."/>
            <person name="Hall N."/>
            <person name="Watson M."/>
            <person name="Adriaenssens E.M."/>
            <person name="Foster-Nyarko E."/>
            <person name="Jarju S."/>
            <person name="Secka A."/>
            <person name="Antonio M."/>
            <person name="Oren A."/>
            <person name="Chaudhuri R.R."/>
            <person name="La Ragione R."/>
            <person name="Hildebrand F."/>
            <person name="Pallen M.J."/>
        </authorList>
    </citation>
    <scope>NUCLEOTIDE SEQUENCE</scope>
    <source>
        <strain evidence="2">CHK195-4489</strain>
    </source>
</reference>
<feature type="transmembrane region" description="Helical" evidence="1">
    <location>
        <begin position="110"/>
        <end position="132"/>
    </location>
</feature>
<keyword evidence="1" id="KW-0472">Membrane</keyword>
<feature type="transmembrane region" description="Helical" evidence="1">
    <location>
        <begin position="40"/>
        <end position="67"/>
    </location>
</feature>
<dbReference type="AlphaFoldDB" id="A0A9D1L9S2"/>
<organism evidence="2 3">
    <name type="scientific">Candidatus Egerieisoma faecipullorum</name>
    <dbReference type="NCBI Taxonomy" id="2840963"/>
    <lineage>
        <taxon>Bacteria</taxon>
        <taxon>Bacillati</taxon>
        <taxon>Bacillota</taxon>
        <taxon>Clostridia</taxon>
        <taxon>Eubacteriales</taxon>
        <taxon>Clostridiaceae</taxon>
        <taxon>Clostridiaceae incertae sedis</taxon>
        <taxon>Candidatus Egerieisoma</taxon>
    </lineage>
</organism>
<gene>
    <name evidence="2" type="ORF">IAD50_02590</name>
</gene>
<evidence type="ECO:0000313" key="2">
    <source>
        <dbReference type="EMBL" id="HIU29166.1"/>
    </source>
</evidence>
<reference evidence="2" key="1">
    <citation type="submission" date="2020-10" db="EMBL/GenBank/DDBJ databases">
        <authorList>
            <person name="Gilroy R."/>
        </authorList>
    </citation>
    <scope>NUCLEOTIDE SEQUENCE</scope>
    <source>
        <strain evidence="2">CHK195-4489</strain>
    </source>
</reference>
<feature type="transmembrane region" description="Helical" evidence="1">
    <location>
        <begin position="17"/>
        <end position="34"/>
    </location>
</feature>
<protein>
    <submittedName>
        <fullName evidence="2">Uncharacterized protein</fullName>
    </submittedName>
</protein>
<dbReference type="EMBL" id="DVMM01000053">
    <property type="protein sequence ID" value="HIU29166.1"/>
    <property type="molecule type" value="Genomic_DNA"/>
</dbReference>
<sequence length="139" mass="15339">MYMSDIDENAKRAKKTAFIYLLISLFCALFGAVYEGFSHGVYSFFMIYAFAFPLAGGTLPFFLLNFAGGKNYPNALTRNLYHSGIAALTVGSIIKGVLEIYGTSNTLMRWYWLAGAALLAAGAAAYFIQIFLRHRKTCG</sequence>
<name>A0A9D1L9S2_9CLOT</name>
<feature type="transmembrane region" description="Helical" evidence="1">
    <location>
        <begin position="79"/>
        <end position="98"/>
    </location>
</feature>
<proteinExistence type="predicted"/>
<dbReference type="Proteomes" id="UP000824089">
    <property type="component" value="Unassembled WGS sequence"/>
</dbReference>
<evidence type="ECO:0000313" key="3">
    <source>
        <dbReference type="Proteomes" id="UP000824089"/>
    </source>
</evidence>
<evidence type="ECO:0000256" key="1">
    <source>
        <dbReference type="SAM" id="Phobius"/>
    </source>
</evidence>
<accession>A0A9D1L9S2</accession>
<comment type="caution">
    <text evidence="2">The sequence shown here is derived from an EMBL/GenBank/DDBJ whole genome shotgun (WGS) entry which is preliminary data.</text>
</comment>